<feature type="transmembrane region" description="Helical" evidence="6">
    <location>
        <begin position="193"/>
        <end position="213"/>
    </location>
</feature>
<keyword evidence="2 6" id="KW-0812">Transmembrane</keyword>
<feature type="domain" description="O-antigen ligase-related" evidence="7">
    <location>
        <begin position="226"/>
        <end position="360"/>
    </location>
</feature>
<feature type="transmembrane region" description="Helical" evidence="6">
    <location>
        <begin position="139"/>
        <end position="162"/>
    </location>
</feature>
<dbReference type="AlphaFoldDB" id="A0A327XU18"/>
<dbReference type="PANTHER" id="PTHR37422:SF13">
    <property type="entry name" value="LIPOPOLYSACCHARIDE BIOSYNTHESIS PROTEIN PA4999-RELATED"/>
    <property type="match status" value="1"/>
</dbReference>
<evidence type="ECO:0000256" key="4">
    <source>
        <dbReference type="ARBA" id="ARBA00023136"/>
    </source>
</evidence>
<feature type="transmembrane region" description="Helical" evidence="6">
    <location>
        <begin position="225"/>
        <end position="258"/>
    </location>
</feature>
<proteinExistence type="predicted"/>
<name>A0A327XU18_9RHOB</name>
<comment type="caution">
    <text evidence="8">The sequence shown here is derived from an EMBL/GenBank/DDBJ whole genome shotgun (WGS) entry which is preliminary data.</text>
</comment>
<dbReference type="PANTHER" id="PTHR37422">
    <property type="entry name" value="TEICHURONIC ACID BIOSYNTHESIS PROTEIN TUAE"/>
    <property type="match status" value="1"/>
</dbReference>
<dbReference type="GO" id="GO:0016020">
    <property type="term" value="C:membrane"/>
    <property type="evidence" value="ECO:0007669"/>
    <property type="project" value="UniProtKB-SubCell"/>
</dbReference>
<evidence type="ECO:0000256" key="2">
    <source>
        <dbReference type="ARBA" id="ARBA00022692"/>
    </source>
</evidence>
<dbReference type="InterPro" id="IPR051533">
    <property type="entry name" value="WaaL-like"/>
</dbReference>
<dbReference type="Pfam" id="PF04932">
    <property type="entry name" value="Wzy_C"/>
    <property type="match status" value="1"/>
</dbReference>
<organism evidence="8 9">
    <name type="scientific">Salipiger aestuarii</name>
    <dbReference type="NCBI Taxonomy" id="568098"/>
    <lineage>
        <taxon>Bacteria</taxon>
        <taxon>Pseudomonadati</taxon>
        <taxon>Pseudomonadota</taxon>
        <taxon>Alphaproteobacteria</taxon>
        <taxon>Rhodobacterales</taxon>
        <taxon>Roseobacteraceae</taxon>
        <taxon>Salipiger</taxon>
    </lineage>
</organism>
<accession>A0A327XU18</accession>
<dbReference type="Proteomes" id="UP000249165">
    <property type="component" value="Unassembled WGS sequence"/>
</dbReference>
<dbReference type="InterPro" id="IPR007016">
    <property type="entry name" value="O-antigen_ligase-rel_domated"/>
</dbReference>
<feature type="transmembrane region" description="Helical" evidence="6">
    <location>
        <begin position="56"/>
        <end position="73"/>
    </location>
</feature>
<keyword evidence="3 6" id="KW-1133">Transmembrane helix</keyword>
<evidence type="ECO:0000256" key="3">
    <source>
        <dbReference type="ARBA" id="ARBA00022989"/>
    </source>
</evidence>
<keyword evidence="9" id="KW-1185">Reference proteome</keyword>
<feature type="transmembrane region" description="Helical" evidence="6">
    <location>
        <begin position="29"/>
        <end position="49"/>
    </location>
</feature>
<feature type="region of interest" description="Disordered" evidence="5">
    <location>
        <begin position="431"/>
        <end position="474"/>
    </location>
</feature>
<sequence>MAVADLNTNAMRSAAPAKSSNTAARGDRLSRVAVAYLLCIMLPVFFKLGPLGMSNLRLLLIVIVVPLLVRLYLGHFGKLVLPDVLFPVFILWTLLSLMRNNPDMAIENTGSTGIEFLGGYLCGRAYVRSTGQFLQLCRWLALIVCLLMPIALIEAATGRLLLGEMLSKLPGMGSETQNVGGGRLGLDRVQTVFAHPIHFGLFCSVAVSMVFVAMKGQMAPPLRYLVAGLMIMTGCLALSSGALLAMVLLIGLVSWAWIFRQLSWKWWLLLAMMALAYVMVDLLSNRSPLRVFLSYATMSAHTAYWRAIIFEWGMVNVWENPLLGLGFNDWKRPVYMISGSMDNFWLVIAVRYGIPAFLCLALGVFVPLLRIIFRDFRADPRLAQVRLAWVLTFVCLSFTLATVHIWGNIFSFVFFMFGAGVWMVRAEVQAPQSDDGPDQGAPSGLAQGDTSGRAPPRYTRFAHDQAAPRRRPPA</sequence>
<keyword evidence="8" id="KW-0436">Ligase</keyword>
<protein>
    <submittedName>
        <fullName evidence="8">O-antigen ligase</fullName>
    </submittedName>
</protein>
<evidence type="ECO:0000313" key="8">
    <source>
        <dbReference type="EMBL" id="RAK11671.1"/>
    </source>
</evidence>
<comment type="subcellular location">
    <subcellularLocation>
        <location evidence="1">Membrane</location>
        <topology evidence="1">Multi-pass membrane protein</topology>
    </subcellularLocation>
</comment>
<feature type="transmembrane region" description="Helical" evidence="6">
    <location>
        <begin position="344"/>
        <end position="373"/>
    </location>
</feature>
<evidence type="ECO:0000313" key="9">
    <source>
        <dbReference type="Proteomes" id="UP000249165"/>
    </source>
</evidence>
<evidence type="ECO:0000256" key="6">
    <source>
        <dbReference type="SAM" id="Phobius"/>
    </source>
</evidence>
<gene>
    <name evidence="8" type="ORF">ATI53_10477</name>
</gene>
<reference evidence="8 9" key="1">
    <citation type="submission" date="2018-06" db="EMBL/GenBank/DDBJ databases">
        <title>Genomic Encyclopedia of Archaeal and Bacterial Type Strains, Phase II (KMG-II): from individual species to whole genera.</title>
        <authorList>
            <person name="Goeker M."/>
        </authorList>
    </citation>
    <scope>NUCLEOTIDE SEQUENCE [LARGE SCALE GENOMIC DNA]</scope>
    <source>
        <strain evidence="8 9">DSM 22011</strain>
    </source>
</reference>
<dbReference type="RefSeq" id="WP_190325613.1">
    <property type="nucleotide sequence ID" value="NZ_LIGK01000037.1"/>
</dbReference>
<keyword evidence="4 6" id="KW-0472">Membrane</keyword>
<dbReference type="EMBL" id="QLMG01000047">
    <property type="protein sequence ID" value="RAK11671.1"/>
    <property type="molecule type" value="Genomic_DNA"/>
</dbReference>
<feature type="transmembrane region" description="Helical" evidence="6">
    <location>
        <begin position="385"/>
        <end position="403"/>
    </location>
</feature>
<dbReference type="GO" id="GO:0016874">
    <property type="term" value="F:ligase activity"/>
    <property type="evidence" value="ECO:0007669"/>
    <property type="project" value="UniProtKB-KW"/>
</dbReference>
<evidence type="ECO:0000259" key="7">
    <source>
        <dbReference type="Pfam" id="PF04932"/>
    </source>
</evidence>
<evidence type="ECO:0000256" key="5">
    <source>
        <dbReference type="SAM" id="MobiDB-lite"/>
    </source>
</evidence>
<feature type="transmembrane region" description="Helical" evidence="6">
    <location>
        <begin position="79"/>
        <end position="98"/>
    </location>
</feature>
<evidence type="ECO:0000256" key="1">
    <source>
        <dbReference type="ARBA" id="ARBA00004141"/>
    </source>
</evidence>
<feature type="transmembrane region" description="Helical" evidence="6">
    <location>
        <begin position="264"/>
        <end position="283"/>
    </location>
</feature>